<dbReference type="InterPro" id="IPR011765">
    <property type="entry name" value="Pept_M16_N"/>
</dbReference>
<dbReference type="EMBL" id="FZOY01000004">
    <property type="protein sequence ID" value="SNS93891.1"/>
    <property type="molecule type" value="Genomic_DNA"/>
</dbReference>
<dbReference type="PANTHER" id="PTHR43690">
    <property type="entry name" value="NARDILYSIN"/>
    <property type="match status" value="1"/>
</dbReference>
<dbReference type="InterPro" id="IPR001431">
    <property type="entry name" value="Pept_M16_Zn_BS"/>
</dbReference>
<dbReference type="OrthoDB" id="9811314at2"/>
<dbReference type="InterPro" id="IPR007863">
    <property type="entry name" value="Peptidase_M16_C"/>
</dbReference>
<protein>
    <submittedName>
        <fullName evidence="13">Zinc protease</fullName>
    </submittedName>
</protein>
<accession>A0A239IK26</accession>
<dbReference type="InterPro" id="IPR011249">
    <property type="entry name" value="Metalloenz_LuxS/M16"/>
</dbReference>
<gene>
    <name evidence="13" type="ORF">SAMN05421757_104428</name>
</gene>
<organism evidence="13 14">
    <name type="scientific">Tropicimonas sediminicola</name>
    <dbReference type="NCBI Taxonomy" id="1031541"/>
    <lineage>
        <taxon>Bacteria</taxon>
        <taxon>Pseudomonadati</taxon>
        <taxon>Pseudomonadota</taxon>
        <taxon>Alphaproteobacteria</taxon>
        <taxon>Rhodobacterales</taxon>
        <taxon>Roseobacteraceae</taxon>
        <taxon>Tropicimonas</taxon>
    </lineage>
</organism>
<keyword evidence="10" id="KW-0732">Signal</keyword>
<dbReference type="Proteomes" id="UP000198426">
    <property type="component" value="Unassembled WGS sequence"/>
</dbReference>
<dbReference type="RefSeq" id="WP_089233496.1">
    <property type="nucleotide sequence ID" value="NZ_FZOY01000004.1"/>
</dbReference>
<dbReference type="GO" id="GO:0006508">
    <property type="term" value="P:proteolysis"/>
    <property type="evidence" value="ECO:0007669"/>
    <property type="project" value="UniProtKB-KW"/>
</dbReference>
<name>A0A239IK26_9RHOB</name>
<evidence type="ECO:0000256" key="7">
    <source>
        <dbReference type="ARBA" id="ARBA00023049"/>
    </source>
</evidence>
<feature type="chain" id="PRO_5012059874" evidence="10">
    <location>
        <begin position="22"/>
        <end position="451"/>
    </location>
</feature>
<reference evidence="13 14" key="1">
    <citation type="submission" date="2017-06" db="EMBL/GenBank/DDBJ databases">
        <authorList>
            <person name="Kim H.J."/>
            <person name="Triplett B.A."/>
        </authorList>
    </citation>
    <scope>NUCLEOTIDE SEQUENCE [LARGE SCALE GENOMIC DNA]</scope>
    <source>
        <strain evidence="13 14">DSM 29339</strain>
    </source>
</reference>
<dbReference type="PROSITE" id="PS00143">
    <property type="entry name" value="INSULINASE"/>
    <property type="match status" value="1"/>
</dbReference>
<dbReference type="GO" id="GO:0046872">
    <property type="term" value="F:metal ion binding"/>
    <property type="evidence" value="ECO:0007669"/>
    <property type="project" value="UniProtKB-KW"/>
</dbReference>
<sequence length="451" mass="49988">MFRRIGLALTLASALAASAQAEEVTSFTLDNGMDVVVIEDHRAPVVVNMVWYRVGAADEPAGKSGIAHFLEHLMFKGTETLEPGEFSATVALNGGSDNAFTSQDYTAYFQRVASDRLGLMMEMEADRMTGLVLSDEVVDPERQVILEERNQRTENNPGALFGEQRSAAQYLNHPYGTPIIGWRHEIRELGLQDALDFYRQYYAPNNAVLIVAGDVEPEEVRALAETHFGPIPANPELGERARPAEPPQRAERRLSYEDPRVAQPYVMRSYLAPERDPGAQEDAAALTFLAELLGGSGATSLMGRKLEFEEKTALYTAAFYDGISLDDTTFSLIVMPVPGRSLEEAEADMDRMIATFLEEGVDVAAFERLKTQLMADEVYRKDNLQRLARRYGEGLTSGLTVEDVQAWPEILQSVTAEDVMAAAERVFDRRNAVTGYLERPASETQSEEVTQ</sequence>
<evidence type="ECO:0000256" key="2">
    <source>
        <dbReference type="ARBA" id="ARBA00007261"/>
    </source>
</evidence>
<evidence type="ECO:0000256" key="6">
    <source>
        <dbReference type="ARBA" id="ARBA00022833"/>
    </source>
</evidence>
<keyword evidence="3 13" id="KW-0645">Protease</keyword>
<keyword evidence="14" id="KW-1185">Reference proteome</keyword>
<evidence type="ECO:0000256" key="10">
    <source>
        <dbReference type="SAM" id="SignalP"/>
    </source>
</evidence>
<feature type="signal peptide" evidence="10">
    <location>
        <begin position="1"/>
        <end position="21"/>
    </location>
</feature>
<dbReference type="GO" id="GO:0004222">
    <property type="term" value="F:metalloendopeptidase activity"/>
    <property type="evidence" value="ECO:0007669"/>
    <property type="project" value="InterPro"/>
</dbReference>
<evidence type="ECO:0000256" key="9">
    <source>
        <dbReference type="SAM" id="MobiDB-lite"/>
    </source>
</evidence>
<dbReference type="SUPFAM" id="SSF63411">
    <property type="entry name" value="LuxS/MPP-like metallohydrolase"/>
    <property type="match status" value="2"/>
</dbReference>
<evidence type="ECO:0000256" key="1">
    <source>
        <dbReference type="ARBA" id="ARBA00001947"/>
    </source>
</evidence>
<evidence type="ECO:0000259" key="12">
    <source>
        <dbReference type="Pfam" id="PF05193"/>
    </source>
</evidence>
<dbReference type="InterPro" id="IPR050626">
    <property type="entry name" value="Peptidase_M16"/>
</dbReference>
<evidence type="ECO:0000256" key="3">
    <source>
        <dbReference type="ARBA" id="ARBA00022670"/>
    </source>
</evidence>
<evidence type="ECO:0000313" key="14">
    <source>
        <dbReference type="Proteomes" id="UP000198426"/>
    </source>
</evidence>
<feature type="region of interest" description="Disordered" evidence="9">
    <location>
        <begin position="229"/>
        <end position="253"/>
    </location>
</feature>
<keyword evidence="4" id="KW-0479">Metal-binding</keyword>
<evidence type="ECO:0000259" key="11">
    <source>
        <dbReference type="Pfam" id="PF00675"/>
    </source>
</evidence>
<evidence type="ECO:0000256" key="8">
    <source>
        <dbReference type="RuleBase" id="RU004447"/>
    </source>
</evidence>
<comment type="similarity">
    <text evidence="2 8">Belongs to the peptidase M16 family.</text>
</comment>
<proteinExistence type="inferred from homology"/>
<dbReference type="Gene3D" id="3.30.830.10">
    <property type="entry name" value="Metalloenzyme, LuxS/M16 peptidase-like"/>
    <property type="match status" value="2"/>
</dbReference>
<feature type="domain" description="Peptidase M16 C-terminal" evidence="12">
    <location>
        <begin position="191"/>
        <end position="373"/>
    </location>
</feature>
<keyword evidence="7" id="KW-0482">Metalloprotease</keyword>
<dbReference type="Pfam" id="PF00675">
    <property type="entry name" value="Peptidase_M16"/>
    <property type="match status" value="1"/>
</dbReference>
<comment type="cofactor">
    <cofactor evidence="1">
        <name>Zn(2+)</name>
        <dbReference type="ChEBI" id="CHEBI:29105"/>
    </cofactor>
</comment>
<keyword evidence="5" id="KW-0378">Hydrolase</keyword>
<feature type="compositionally biased region" description="Basic and acidic residues" evidence="9">
    <location>
        <begin position="237"/>
        <end position="253"/>
    </location>
</feature>
<dbReference type="PANTHER" id="PTHR43690:SF17">
    <property type="entry name" value="PROTEIN YHJJ"/>
    <property type="match status" value="1"/>
</dbReference>
<keyword evidence="6" id="KW-0862">Zinc</keyword>
<dbReference type="AlphaFoldDB" id="A0A239IK26"/>
<evidence type="ECO:0000313" key="13">
    <source>
        <dbReference type="EMBL" id="SNS93891.1"/>
    </source>
</evidence>
<dbReference type="Pfam" id="PF05193">
    <property type="entry name" value="Peptidase_M16_C"/>
    <property type="match status" value="1"/>
</dbReference>
<evidence type="ECO:0000256" key="5">
    <source>
        <dbReference type="ARBA" id="ARBA00022801"/>
    </source>
</evidence>
<evidence type="ECO:0000256" key="4">
    <source>
        <dbReference type="ARBA" id="ARBA00022723"/>
    </source>
</evidence>
<feature type="domain" description="Peptidase M16 N-terminal" evidence="11">
    <location>
        <begin position="35"/>
        <end position="180"/>
    </location>
</feature>